<dbReference type="EMBL" id="HBUF01329630">
    <property type="protein sequence ID" value="CAG6696675.1"/>
    <property type="molecule type" value="Transcribed_RNA"/>
</dbReference>
<evidence type="ECO:0000313" key="1">
    <source>
        <dbReference type="EMBL" id="CAG6696675.1"/>
    </source>
</evidence>
<dbReference type="AlphaFoldDB" id="A0A8D8U254"/>
<organism evidence="1">
    <name type="scientific">Cacopsylla melanoneura</name>
    <dbReference type="NCBI Taxonomy" id="428564"/>
    <lineage>
        <taxon>Eukaryota</taxon>
        <taxon>Metazoa</taxon>
        <taxon>Ecdysozoa</taxon>
        <taxon>Arthropoda</taxon>
        <taxon>Hexapoda</taxon>
        <taxon>Insecta</taxon>
        <taxon>Pterygota</taxon>
        <taxon>Neoptera</taxon>
        <taxon>Paraneoptera</taxon>
        <taxon>Hemiptera</taxon>
        <taxon>Sternorrhyncha</taxon>
        <taxon>Psylloidea</taxon>
        <taxon>Psyllidae</taxon>
        <taxon>Psyllinae</taxon>
        <taxon>Cacopsylla</taxon>
    </lineage>
</organism>
<dbReference type="EMBL" id="HBUF01329632">
    <property type="protein sequence ID" value="CAG6696697.1"/>
    <property type="molecule type" value="Transcribed_RNA"/>
</dbReference>
<reference evidence="1" key="1">
    <citation type="submission" date="2021-05" db="EMBL/GenBank/DDBJ databases">
        <authorList>
            <person name="Alioto T."/>
            <person name="Alioto T."/>
            <person name="Gomez Garrido J."/>
        </authorList>
    </citation>
    <scope>NUCLEOTIDE SEQUENCE</scope>
</reference>
<name>A0A8D8U254_9HEMI</name>
<dbReference type="EMBL" id="HBUF01329633">
    <property type="protein sequence ID" value="CAG6696716.1"/>
    <property type="molecule type" value="Transcribed_RNA"/>
</dbReference>
<protein>
    <submittedName>
        <fullName evidence="1">Uncharacterized protein</fullName>
    </submittedName>
</protein>
<accession>A0A8D8U254</accession>
<sequence>MFTMFVECCFQFINIFLNDCVSFLRGRLSHLVCQLFQRFQFPLARLNVRFDCFTSVQSLQEFDFLAGHVVALVQLLFLSLYPDSELSAGVAQSGVLGNVRLEIVLQILGFGDNILEQGLNRARILIQAGILSLVQ</sequence>
<proteinExistence type="predicted"/>
<dbReference type="EMBL" id="HBUF01329629">
    <property type="protein sequence ID" value="CAG6696656.1"/>
    <property type="molecule type" value="Transcribed_RNA"/>
</dbReference>